<feature type="compositionally biased region" description="Polar residues" evidence="2">
    <location>
        <begin position="106"/>
        <end position="125"/>
    </location>
</feature>
<dbReference type="EMBL" id="DF968100">
    <property type="protein sequence ID" value="GAP05025.1"/>
    <property type="molecule type" value="Genomic_DNA"/>
</dbReference>
<accession>A0A3F3H241</accession>
<gene>
    <name evidence="3" type="ORF">FTRO_0230030</name>
</gene>
<name>A0A3F3H241_9LACO</name>
<evidence type="ECO:0000256" key="2">
    <source>
        <dbReference type="SAM" id="MobiDB-lite"/>
    </source>
</evidence>
<protein>
    <submittedName>
        <fullName evidence="3">Uncharacterized protein</fullName>
    </submittedName>
</protein>
<feature type="compositionally biased region" description="Polar residues" evidence="2">
    <location>
        <begin position="184"/>
        <end position="210"/>
    </location>
</feature>
<evidence type="ECO:0000256" key="1">
    <source>
        <dbReference type="SAM" id="Coils"/>
    </source>
</evidence>
<feature type="compositionally biased region" description="Basic and acidic residues" evidence="2">
    <location>
        <begin position="212"/>
        <end position="245"/>
    </location>
</feature>
<feature type="compositionally biased region" description="Basic and acidic residues" evidence="2">
    <location>
        <begin position="65"/>
        <end position="90"/>
    </location>
</feature>
<organism evidence="3">
    <name type="scientific">Fructobacillus tropaeoli</name>
    <dbReference type="NCBI Taxonomy" id="709323"/>
    <lineage>
        <taxon>Bacteria</taxon>
        <taxon>Bacillati</taxon>
        <taxon>Bacillota</taxon>
        <taxon>Bacilli</taxon>
        <taxon>Lactobacillales</taxon>
        <taxon>Lactobacillaceae</taxon>
        <taxon>Fructobacillus</taxon>
    </lineage>
</organism>
<proteinExistence type="predicted"/>
<feature type="compositionally biased region" description="Basic and acidic residues" evidence="2">
    <location>
        <begin position="47"/>
        <end position="57"/>
    </location>
</feature>
<sequence>MDNKNKTLGLAIAAATITGGVILTEQTASADSLPSNPSEVTTSFSKDAAKKSEDAKLSELQQKQQDAEKDKQEQNVQDEAAKKAELEKQQADLPAQQKQDLEKFDSQQASDKQADETSANQSIQDKTAEVNQAIADKTAETNQAISDKQTELNADPARTADAQREAAKSDRDNADAQSDKTYQDETAAQTANRDSAKSSAQSEYDQSVASEKSAKDARDTSAQSEHDNAIKSATDAKDAAQKTADETAQVVKDADARIPATSKNGDDKGSLYPSTWPKDMFVHNEAEVPLTVNDPFAGQPDSVRDNLHALLKYEDNGTDKSEHVVNGQMTDAQFNELNDYFITVLNNHRRSLGLSDVVNVTDTKSMSDFISNLRASKKMGYTHTTYYDLNTGQQIAGPTFGKTEWNGMPVVDDVSKTLTGYRTINDEAHKYGLQYTGEDLGALTQQSDKGYWTMAELKTGIQETIAGMVFDDGYALNGHKKSLEAPDLKYVAIAFTHDIDPDISDSYSRGYNYDFTISTFVDATGQYAKDKTLAPASTAAQKIQDAKNSYGATQAQRDAANRAAADLTQKTSALSAIRSSADATLATKLADSQKTFDQNTVSAKSTLDNKLSQADSTFNALQSASLTKLNDAKNAHQKTYVDTLATLHDENPAERDARHAATLAQFKSSVEAELSKFTADKNAELANFKNEVQTKLNDAENARKAARVKFVAKQAEDLTNFPAKMNQELEDYKKQLQSEYDALVASNKEAFGKAQAASLTYLDSLENKFNHAEYRYDNTTGKIVKKDLVNPSLVYNPETEQLTFVSRHDGNVTHSSKSVLPDTAKQYNHQKSLAGLIGLSLTGLFVTKSYRRKH</sequence>
<feature type="coiled-coil region" evidence="1">
    <location>
        <begin position="682"/>
        <end position="746"/>
    </location>
</feature>
<feature type="compositionally biased region" description="Polar residues" evidence="2">
    <location>
        <begin position="28"/>
        <end position="44"/>
    </location>
</feature>
<feature type="compositionally biased region" description="Basic and acidic residues" evidence="2">
    <location>
        <begin position="161"/>
        <end position="183"/>
    </location>
</feature>
<dbReference type="RefSeq" id="WP_059394342.1">
    <property type="nucleotide sequence ID" value="NZ_DF968100.1"/>
</dbReference>
<dbReference type="Proteomes" id="UP000064514">
    <property type="component" value="Unassembled WGS sequence"/>
</dbReference>
<dbReference type="NCBIfam" id="TIGR04320">
    <property type="entry name" value="Surf_Exclu_PgrA"/>
    <property type="match status" value="1"/>
</dbReference>
<feature type="region of interest" description="Disordered" evidence="2">
    <location>
        <begin position="28"/>
        <end position="273"/>
    </location>
</feature>
<evidence type="ECO:0000313" key="3">
    <source>
        <dbReference type="EMBL" id="GAP05025.1"/>
    </source>
</evidence>
<reference evidence="3" key="1">
    <citation type="journal article" date="2015" name="BMC Genomics">
        <title>Comparative genomics of Fructobacillus spp. and Leuconostoc spp. reveals niche-specific evolution of Fructobacillus spp.</title>
        <authorList>
            <person name="Endo A."/>
            <person name="Tanizawa Y."/>
            <person name="Tanaka N."/>
            <person name="Maeno S."/>
            <person name="Kumar H."/>
            <person name="Shiwa Y."/>
            <person name="Okada S."/>
            <person name="Yoshikawa H."/>
            <person name="Dicks L."/>
            <person name="Nakagawa J."/>
            <person name="Arita M."/>
        </authorList>
    </citation>
    <scope>NUCLEOTIDE SEQUENCE [LARGE SCALE GENOMIC DNA]</scope>
    <source>
        <strain evidence="3">F214-1</strain>
    </source>
</reference>
<dbReference type="InterPro" id="IPR027607">
    <property type="entry name" value="Surf_Exclu_SEC10/PgrA"/>
</dbReference>
<dbReference type="AlphaFoldDB" id="A0A3F3H241"/>
<keyword evidence="1" id="KW-0175">Coiled coil</keyword>